<name>A0ABN0ZWS2_9ACTN</name>
<dbReference type="InterPro" id="IPR018060">
    <property type="entry name" value="HTH_AraC"/>
</dbReference>
<dbReference type="SUPFAM" id="SSF46689">
    <property type="entry name" value="Homeodomain-like"/>
    <property type="match status" value="1"/>
</dbReference>
<sequence>MLSEMSFHSTDVAPADRFDYWREHLLRAYVPAQVSSDHAADFIAAQRVVELGAVRLWATEHPSMTLRRSAGLIRQSDPGIFHLSIPLRGTVRLVQPHGAAEYGARDVVLLDSSRPYTMETSAPRGQGGVQGIGLLFPRDMLPLPAHSLSTLVNRRLPGQAGVGALLIQFLTQVLTDTACHQPADGPRLERVAIDLVSALMSHVLDSDDALTPEARRHTLLLRIRQYIQQNLTTPGLSPRSVAAAHHISLSYLHRIFEGEQVSVAAWIRQQRLESARRDLADPALRGLSVQRIAARCGFTHAADLTRAFRAAYGVPPTEYRNRVCTPASRRIAH</sequence>
<dbReference type="SMART" id="SM00342">
    <property type="entry name" value="HTH_ARAC"/>
    <property type="match status" value="1"/>
</dbReference>
<dbReference type="Proteomes" id="UP001499895">
    <property type="component" value="Unassembled WGS sequence"/>
</dbReference>
<dbReference type="PROSITE" id="PS00041">
    <property type="entry name" value="HTH_ARAC_FAMILY_1"/>
    <property type="match status" value="1"/>
</dbReference>
<dbReference type="InterPro" id="IPR050204">
    <property type="entry name" value="AraC_XylS_family_regulators"/>
</dbReference>
<dbReference type="InterPro" id="IPR009057">
    <property type="entry name" value="Homeodomain-like_sf"/>
</dbReference>
<evidence type="ECO:0000256" key="2">
    <source>
        <dbReference type="ARBA" id="ARBA00023125"/>
    </source>
</evidence>
<dbReference type="InterPro" id="IPR035418">
    <property type="entry name" value="AraC-bd_2"/>
</dbReference>
<feature type="domain" description="HTH araC/xylS-type" evidence="4">
    <location>
        <begin position="221"/>
        <end position="322"/>
    </location>
</feature>
<evidence type="ECO:0000256" key="3">
    <source>
        <dbReference type="ARBA" id="ARBA00023163"/>
    </source>
</evidence>
<keyword evidence="2" id="KW-0238">DNA-binding</keyword>
<evidence type="ECO:0000256" key="1">
    <source>
        <dbReference type="ARBA" id="ARBA00023015"/>
    </source>
</evidence>
<reference evidence="5 6" key="1">
    <citation type="journal article" date="2019" name="Int. J. Syst. Evol. Microbiol.">
        <title>The Global Catalogue of Microorganisms (GCM) 10K type strain sequencing project: providing services to taxonomists for standard genome sequencing and annotation.</title>
        <authorList>
            <consortium name="The Broad Institute Genomics Platform"/>
            <consortium name="The Broad Institute Genome Sequencing Center for Infectious Disease"/>
            <person name="Wu L."/>
            <person name="Ma J."/>
        </authorList>
    </citation>
    <scope>NUCLEOTIDE SEQUENCE [LARGE SCALE GENOMIC DNA]</scope>
    <source>
        <strain evidence="5 6">JCM 10649</strain>
    </source>
</reference>
<keyword evidence="3" id="KW-0804">Transcription</keyword>
<proteinExistence type="predicted"/>
<protein>
    <submittedName>
        <fullName evidence="5">Helix-turn-helix domain-containing protein</fullName>
    </submittedName>
</protein>
<dbReference type="Gene3D" id="1.10.10.60">
    <property type="entry name" value="Homeodomain-like"/>
    <property type="match status" value="1"/>
</dbReference>
<keyword evidence="6" id="KW-1185">Reference proteome</keyword>
<dbReference type="Pfam" id="PF12833">
    <property type="entry name" value="HTH_18"/>
    <property type="match status" value="1"/>
</dbReference>
<evidence type="ECO:0000313" key="6">
    <source>
        <dbReference type="Proteomes" id="UP001499895"/>
    </source>
</evidence>
<evidence type="ECO:0000259" key="4">
    <source>
        <dbReference type="PROSITE" id="PS01124"/>
    </source>
</evidence>
<dbReference type="PANTHER" id="PTHR46796">
    <property type="entry name" value="HTH-TYPE TRANSCRIPTIONAL ACTIVATOR RHAS-RELATED"/>
    <property type="match status" value="1"/>
</dbReference>
<dbReference type="EMBL" id="BAAAHB010000021">
    <property type="protein sequence ID" value="GAA0461596.1"/>
    <property type="molecule type" value="Genomic_DNA"/>
</dbReference>
<comment type="caution">
    <text evidence="5">The sequence shown here is derived from an EMBL/GenBank/DDBJ whole genome shotgun (WGS) entry which is preliminary data.</text>
</comment>
<dbReference type="PANTHER" id="PTHR46796:SF6">
    <property type="entry name" value="ARAC SUBFAMILY"/>
    <property type="match status" value="1"/>
</dbReference>
<organism evidence="5 6">
    <name type="scientific">Streptomyces stramineus</name>
    <dbReference type="NCBI Taxonomy" id="173861"/>
    <lineage>
        <taxon>Bacteria</taxon>
        <taxon>Bacillati</taxon>
        <taxon>Actinomycetota</taxon>
        <taxon>Actinomycetes</taxon>
        <taxon>Kitasatosporales</taxon>
        <taxon>Streptomycetaceae</taxon>
        <taxon>Streptomyces</taxon>
    </lineage>
</organism>
<dbReference type="PROSITE" id="PS01124">
    <property type="entry name" value="HTH_ARAC_FAMILY_2"/>
    <property type="match status" value="1"/>
</dbReference>
<gene>
    <name evidence="5" type="ORF">GCM10009544_25130</name>
</gene>
<keyword evidence="1" id="KW-0805">Transcription regulation</keyword>
<accession>A0ABN0ZWS2</accession>
<dbReference type="InterPro" id="IPR018062">
    <property type="entry name" value="HTH_AraC-typ_CS"/>
</dbReference>
<evidence type="ECO:0000313" key="5">
    <source>
        <dbReference type="EMBL" id="GAA0461596.1"/>
    </source>
</evidence>
<dbReference type="Pfam" id="PF14525">
    <property type="entry name" value="AraC_binding_2"/>
    <property type="match status" value="1"/>
</dbReference>